<sequence length="341" mass="36649">MRTFPRGIYTPLPCFFKENEELDLDAFERHVKFTAGAGTVPVVSGTMGEAVHLSHKEKAQLIKAARSALDSIGLTKMPIIAGAGAASTRESIQLAKEAAAAGADFVMAIPPGYYAGALLADVTSIKKFFVDIAEASPLPVILYNFPAVSGGIDMDSDLIVDIVKASPNVCGVKLTCANVGKLTRIMGEVDDLEFQKAYPRRYSDMPFQAIDGFIDFLLPSIAVGSAGAISGLPNVAPKACVKLWELCQSLDDPTSYKKAQELQKLISLADGIALKIGISGMKRLLNRQFGYGIRPRLPLLPMSDEKAEAVFSHKYLKELLELESTLPEPSLGDVESSLALR</sequence>
<dbReference type="PANTHER" id="PTHR12128">
    <property type="entry name" value="DIHYDRODIPICOLINATE SYNTHASE"/>
    <property type="match status" value="1"/>
</dbReference>
<dbReference type="AlphaFoldDB" id="A0AA38RD49"/>
<dbReference type="Proteomes" id="UP001174694">
    <property type="component" value="Unassembled WGS sequence"/>
</dbReference>
<evidence type="ECO:0000256" key="3">
    <source>
        <dbReference type="PIRSR" id="PIRSR001365-1"/>
    </source>
</evidence>
<dbReference type="PRINTS" id="PR00146">
    <property type="entry name" value="DHPICSNTHASE"/>
</dbReference>
<evidence type="ECO:0000256" key="1">
    <source>
        <dbReference type="ARBA" id="ARBA00023239"/>
    </source>
</evidence>
<dbReference type="PIRSF" id="PIRSF001365">
    <property type="entry name" value="DHDPS"/>
    <property type="match status" value="1"/>
</dbReference>
<evidence type="ECO:0000256" key="2">
    <source>
        <dbReference type="PIRNR" id="PIRNR001365"/>
    </source>
</evidence>
<dbReference type="InterPro" id="IPR002220">
    <property type="entry name" value="DapA-like"/>
</dbReference>
<proteinExistence type="inferred from homology"/>
<keyword evidence="6" id="KW-1185">Reference proteome</keyword>
<dbReference type="SMART" id="SM01130">
    <property type="entry name" value="DHDPS"/>
    <property type="match status" value="1"/>
</dbReference>
<reference evidence="5" key="1">
    <citation type="submission" date="2022-07" db="EMBL/GenBank/DDBJ databases">
        <title>Fungi with potential for degradation of polypropylene.</title>
        <authorList>
            <person name="Gostincar C."/>
        </authorList>
    </citation>
    <scope>NUCLEOTIDE SEQUENCE</scope>
    <source>
        <strain evidence="5">EXF-13308</strain>
    </source>
</reference>
<dbReference type="SUPFAM" id="SSF51569">
    <property type="entry name" value="Aldolase"/>
    <property type="match status" value="1"/>
</dbReference>
<name>A0AA38RD49_9PEZI</name>
<evidence type="ECO:0000313" key="6">
    <source>
        <dbReference type="Proteomes" id="UP001174694"/>
    </source>
</evidence>
<keyword evidence="1 2" id="KW-0456">Lyase</keyword>
<accession>A0AA38RD49</accession>
<dbReference type="EMBL" id="JANBVO010000018">
    <property type="protein sequence ID" value="KAJ9143798.1"/>
    <property type="molecule type" value="Genomic_DNA"/>
</dbReference>
<dbReference type="PANTHER" id="PTHR12128:SF66">
    <property type="entry name" value="4-HYDROXY-2-OXOGLUTARATE ALDOLASE, MITOCHONDRIAL"/>
    <property type="match status" value="1"/>
</dbReference>
<protein>
    <submittedName>
        <fullName evidence="5">Dihydrodipicolinate synthase</fullName>
    </submittedName>
</protein>
<evidence type="ECO:0000256" key="4">
    <source>
        <dbReference type="PIRSR" id="PIRSR001365-2"/>
    </source>
</evidence>
<comment type="caution">
    <text evidence="5">The sequence shown here is derived from an EMBL/GenBank/DDBJ whole genome shotgun (WGS) entry which is preliminary data.</text>
</comment>
<dbReference type="InterPro" id="IPR013785">
    <property type="entry name" value="Aldolase_TIM"/>
</dbReference>
<evidence type="ECO:0000313" key="5">
    <source>
        <dbReference type="EMBL" id="KAJ9143798.1"/>
    </source>
</evidence>
<dbReference type="Pfam" id="PF00701">
    <property type="entry name" value="DHDPS"/>
    <property type="match status" value="1"/>
</dbReference>
<feature type="active site" description="Schiff-base intermediate with substrate" evidence="3">
    <location>
        <position position="173"/>
    </location>
</feature>
<dbReference type="CDD" id="cd00408">
    <property type="entry name" value="DHDPS-like"/>
    <property type="match status" value="1"/>
</dbReference>
<dbReference type="GO" id="GO:0008840">
    <property type="term" value="F:4-hydroxy-tetrahydrodipicolinate synthase activity"/>
    <property type="evidence" value="ECO:0007669"/>
    <property type="project" value="TreeGrafter"/>
</dbReference>
<feature type="active site" description="Proton donor/acceptor" evidence="3">
    <location>
        <position position="143"/>
    </location>
</feature>
<feature type="binding site" evidence="4">
    <location>
        <position position="229"/>
    </location>
    <ligand>
        <name>pyruvate</name>
        <dbReference type="ChEBI" id="CHEBI:15361"/>
    </ligand>
</feature>
<gene>
    <name evidence="5" type="ORF">NKR23_g6454</name>
</gene>
<comment type="similarity">
    <text evidence="2">Belongs to the DapA family.</text>
</comment>
<organism evidence="5 6">
    <name type="scientific">Pleurostoma richardsiae</name>
    <dbReference type="NCBI Taxonomy" id="41990"/>
    <lineage>
        <taxon>Eukaryota</taxon>
        <taxon>Fungi</taxon>
        <taxon>Dikarya</taxon>
        <taxon>Ascomycota</taxon>
        <taxon>Pezizomycotina</taxon>
        <taxon>Sordariomycetes</taxon>
        <taxon>Sordariomycetidae</taxon>
        <taxon>Calosphaeriales</taxon>
        <taxon>Pleurostomataceae</taxon>
        <taxon>Pleurostoma</taxon>
    </lineage>
</organism>
<dbReference type="Gene3D" id="3.20.20.70">
    <property type="entry name" value="Aldolase class I"/>
    <property type="match status" value="1"/>
</dbReference>